<keyword evidence="2" id="KW-0812">Transmembrane</keyword>
<proteinExistence type="predicted"/>
<dbReference type="GO" id="GO:0016020">
    <property type="term" value="C:membrane"/>
    <property type="evidence" value="ECO:0007669"/>
    <property type="project" value="InterPro"/>
</dbReference>
<feature type="transmembrane region" description="Helical" evidence="2">
    <location>
        <begin position="51"/>
        <end position="71"/>
    </location>
</feature>
<feature type="transmembrane region" description="Helical" evidence="2">
    <location>
        <begin position="422"/>
        <end position="439"/>
    </location>
</feature>
<feature type="transmembrane region" description="Helical" evidence="2">
    <location>
        <begin position="387"/>
        <end position="410"/>
    </location>
</feature>
<feature type="transmembrane region" description="Helical" evidence="2">
    <location>
        <begin position="283"/>
        <end position="300"/>
    </location>
</feature>
<dbReference type="GeneID" id="116308776"/>
<protein>
    <submittedName>
        <fullName evidence="4">Uncharacterized protein LOC116308776</fullName>
    </submittedName>
</protein>
<keyword evidence="2" id="KW-1133">Transmembrane helix</keyword>
<evidence type="ECO:0000313" key="4">
    <source>
        <dbReference type="RefSeq" id="XP_031575123.1"/>
    </source>
</evidence>
<feature type="transmembrane region" description="Helical" evidence="2">
    <location>
        <begin position="215"/>
        <end position="238"/>
    </location>
</feature>
<evidence type="ECO:0000256" key="2">
    <source>
        <dbReference type="SAM" id="Phobius"/>
    </source>
</evidence>
<dbReference type="Pfam" id="PF03616">
    <property type="entry name" value="Glt_symporter"/>
    <property type="match status" value="1"/>
</dbReference>
<dbReference type="Proteomes" id="UP000515163">
    <property type="component" value="Unplaced"/>
</dbReference>
<feature type="transmembrane region" description="Helical" evidence="2">
    <location>
        <begin position="320"/>
        <end position="341"/>
    </location>
</feature>
<keyword evidence="2" id="KW-0472">Membrane</keyword>
<feature type="transmembrane region" description="Helical" evidence="2">
    <location>
        <begin position="155"/>
        <end position="177"/>
    </location>
</feature>
<gene>
    <name evidence="4" type="primary">LOC116308776</name>
</gene>
<dbReference type="InterPro" id="IPR004445">
    <property type="entry name" value="GltS"/>
</dbReference>
<evidence type="ECO:0000313" key="3">
    <source>
        <dbReference type="Proteomes" id="UP000515163"/>
    </source>
</evidence>
<dbReference type="AlphaFoldDB" id="A0A6P8JBV6"/>
<accession>A0A6P8JBV6</accession>
<dbReference type="GO" id="GO:0015501">
    <property type="term" value="F:glutamate:sodium symporter activity"/>
    <property type="evidence" value="ECO:0007669"/>
    <property type="project" value="InterPro"/>
</dbReference>
<feature type="transmembrane region" description="Helical" evidence="2">
    <location>
        <begin position="116"/>
        <end position="134"/>
    </location>
</feature>
<dbReference type="GO" id="GO:0015813">
    <property type="term" value="P:L-glutamate transmembrane transport"/>
    <property type="evidence" value="ECO:0007669"/>
    <property type="project" value="InterPro"/>
</dbReference>
<keyword evidence="3" id="KW-1185">Reference proteome</keyword>
<feature type="compositionally biased region" description="Polar residues" evidence="1">
    <location>
        <begin position="551"/>
        <end position="564"/>
    </location>
</feature>
<feature type="transmembrane region" description="Helical" evidence="2">
    <location>
        <begin position="480"/>
        <end position="502"/>
    </location>
</feature>
<dbReference type="RefSeq" id="XP_031575123.1">
    <property type="nucleotide sequence ID" value="XM_031719263.1"/>
</dbReference>
<evidence type="ECO:0000256" key="1">
    <source>
        <dbReference type="SAM" id="MobiDB-lite"/>
    </source>
</evidence>
<organism evidence="3 4">
    <name type="scientific">Actinia tenebrosa</name>
    <name type="common">Australian red waratah sea anemone</name>
    <dbReference type="NCBI Taxonomy" id="6105"/>
    <lineage>
        <taxon>Eukaryota</taxon>
        <taxon>Metazoa</taxon>
        <taxon>Cnidaria</taxon>
        <taxon>Anthozoa</taxon>
        <taxon>Hexacorallia</taxon>
        <taxon>Actiniaria</taxon>
        <taxon>Actiniidae</taxon>
        <taxon>Actinia</taxon>
    </lineage>
</organism>
<dbReference type="KEGG" id="aten:116308776"/>
<sequence>MACNASVLDSCGVNGICSNHTATGPSCFCLNGFILQDGICSKPQQPLPYSAVASFCFLCFLLILGKLLRLYCWIFQKLYLPASVIGGILGLVTIQLVDLDVNVSTFIKLNFTQGWYSLAGFLINIVFSSLFLGTKIPNVKVIWNQAGPQLMYGMIIAWGQWLVALVVTGALLIPVFGVKPMFASILPVGFAGGHGTAGGLTPTYKKLGFENGGDFGLASATLGLTFSVIFGVMWVNIATYKGWVKRERIDTAQEVKISIRGVYAVGSRPLAGIQTVRASSIDVLALHLAVLGIAMLFGYGVKQGIIAIESTSSKLKELNFLSGIPLFPFCMAGGIVMQLIIERIDTLNDLVDASMMERIASSSLDFLITSAVATVDVAAVAVDIGPLLILCTSGFIWNFIMLGVFARFLLPNHWFERGIADFGMNTGVIATGLVLLRMVDPESRTPVPADFAFKQLLHSPFMGGGVWTCLAVPLLNILNIWIVAVIVLVVFTFWILSFFFYFRKRYTGMCSCSLCAVEKPRSYSKTSAYLNLTEPRRQPVDGNEDVESSHDMSNTATSYGATSAENEEKALKE</sequence>
<name>A0A6P8JBV6_ACTTE</name>
<dbReference type="OrthoDB" id="10267215at2759"/>
<dbReference type="PANTHER" id="PTHR36178:SF1">
    <property type="entry name" value="SODIUM_GLUTAMATE SYMPORTER"/>
    <property type="match status" value="1"/>
</dbReference>
<feature type="transmembrane region" description="Helical" evidence="2">
    <location>
        <begin position="78"/>
        <end position="96"/>
    </location>
</feature>
<feature type="region of interest" description="Disordered" evidence="1">
    <location>
        <begin position="533"/>
        <end position="573"/>
    </location>
</feature>
<dbReference type="PANTHER" id="PTHR36178">
    <property type="entry name" value="SLR0625 PROTEIN"/>
    <property type="match status" value="1"/>
</dbReference>
<reference evidence="4" key="1">
    <citation type="submission" date="2025-08" db="UniProtKB">
        <authorList>
            <consortium name="RefSeq"/>
        </authorList>
    </citation>
    <scope>IDENTIFICATION</scope>
</reference>
<dbReference type="InParanoid" id="A0A6P8JBV6"/>